<dbReference type="InParanoid" id="T1FRF6"/>
<evidence type="ECO:0000256" key="1">
    <source>
        <dbReference type="ARBA" id="ARBA00004304"/>
    </source>
</evidence>
<keyword evidence="11" id="KW-1185">Reference proteome</keyword>
<comment type="subunit">
    <text evidence="8">Component of the TIM23 complex.</text>
</comment>
<dbReference type="GeneID" id="20211403"/>
<keyword evidence="8" id="KW-0813">Transport</keyword>
<comment type="similarity">
    <text evidence="2 8">Belongs to the TIM21 family.</text>
</comment>
<keyword evidence="4" id="KW-0809">Transit peptide</keyword>
<feature type="transmembrane region" description="Helical" evidence="8">
    <location>
        <begin position="83"/>
        <end position="103"/>
    </location>
</feature>
<dbReference type="KEGG" id="hro:HELRODRAFT_189871"/>
<dbReference type="STRING" id="6412.T1FRF6"/>
<proteinExistence type="inferred from homology"/>
<sequence length="225" mass="25727">MSLNIISKLISSNNLCSRFYLLSRQRNCTYKLHISNTVQFHSNLSCPLLSKKSNLTESKIVENKKPASVLSAEQKFKQTSKDAGYSGVIIIGLGITGFMFYAVGRELFSSQSPNGIYTKAYKMCKQNQQVQDILGEPIRAYGELNGRGRRRYVRFNEFEEAGIQVMNIEFYMEGPLEKAKVFVEARQNHRKKYEISLVVFENSSYPRRVVTVYNEKEIITSSSNV</sequence>
<evidence type="ECO:0000256" key="6">
    <source>
        <dbReference type="ARBA" id="ARBA00023128"/>
    </source>
</evidence>
<accession>T1FRF6</accession>
<reference evidence="9 11" key="2">
    <citation type="journal article" date="2013" name="Nature">
        <title>Insights into bilaterian evolution from three spiralian genomes.</title>
        <authorList>
            <person name="Simakov O."/>
            <person name="Marletaz F."/>
            <person name="Cho S.J."/>
            <person name="Edsinger-Gonzales E."/>
            <person name="Havlak P."/>
            <person name="Hellsten U."/>
            <person name="Kuo D.H."/>
            <person name="Larsson T."/>
            <person name="Lv J."/>
            <person name="Arendt D."/>
            <person name="Savage R."/>
            <person name="Osoegawa K."/>
            <person name="de Jong P."/>
            <person name="Grimwood J."/>
            <person name="Chapman J.A."/>
            <person name="Shapiro H."/>
            <person name="Aerts A."/>
            <person name="Otillar R.P."/>
            <person name="Terry A.Y."/>
            <person name="Boore J.L."/>
            <person name="Grigoriev I.V."/>
            <person name="Lindberg D.R."/>
            <person name="Seaver E.C."/>
            <person name="Weisblat D.A."/>
            <person name="Putnam N.H."/>
            <person name="Rokhsar D.S."/>
        </authorList>
    </citation>
    <scope>NUCLEOTIDE SEQUENCE</scope>
</reference>
<evidence type="ECO:0000256" key="3">
    <source>
        <dbReference type="ARBA" id="ARBA00022692"/>
    </source>
</evidence>
<keyword evidence="5 8" id="KW-1133">Transmembrane helix</keyword>
<dbReference type="EMBL" id="KB097753">
    <property type="protein sequence ID" value="ESN90478.1"/>
    <property type="molecule type" value="Genomic_DNA"/>
</dbReference>
<comment type="function">
    <text evidence="8">Essential component of the TIM23 complex, a complex that mediates the translocation of transit peptide-containing proteins across the mitochondrial inner membrane.</text>
</comment>
<dbReference type="GO" id="GO:0030150">
    <property type="term" value="P:protein import into mitochondrial matrix"/>
    <property type="evidence" value="ECO:0000318"/>
    <property type="project" value="GO_Central"/>
</dbReference>
<dbReference type="Pfam" id="PF08294">
    <property type="entry name" value="TIM21"/>
    <property type="match status" value="1"/>
</dbReference>
<evidence type="ECO:0000256" key="8">
    <source>
        <dbReference type="RuleBase" id="RU367142"/>
    </source>
</evidence>
<gene>
    <name evidence="10" type="primary">20211403</name>
    <name evidence="9" type="ORF">HELRODRAFT_189871</name>
</gene>
<evidence type="ECO:0000313" key="10">
    <source>
        <dbReference type="EnsemblMetazoa" id="HelroP189871"/>
    </source>
</evidence>
<dbReference type="CTD" id="20211403"/>
<dbReference type="OrthoDB" id="436405at2759"/>
<evidence type="ECO:0000313" key="9">
    <source>
        <dbReference type="EMBL" id="ESN90478.1"/>
    </source>
</evidence>
<keyword evidence="8" id="KW-0653">Protein transport</keyword>
<dbReference type="PANTHER" id="PTHR13032:SF6">
    <property type="entry name" value="MITOCHONDRIAL IMPORT INNER MEMBRANE TRANSLOCASE SUBUNIT TIM21"/>
    <property type="match status" value="1"/>
</dbReference>
<dbReference type="Gene3D" id="3.10.450.320">
    <property type="entry name" value="Mitochondrial import inner membrane translocase subunit Tim21"/>
    <property type="match status" value="1"/>
</dbReference>
<evidence type="ECO:0000313" key="11">
    <source>
        <dbReference type="Proteomes" id="UP000015101"/>
    </source>
</evidence>
<reference evidence="10" key="3">
    <citation type="submission" date="2015-06" db="UniProtKB">
        <authorList>
            <consortium name="EnsemblMetazoa"/>
        </authorList>
    </citation>
    <scope>IDENTIFICATION</scope>
</reference>
<name>T1FRF6_HELRO</name>
<dbReference type="InterPro" id="IPR013261">
    <property type="entry name" value="Tim21"/>
</dbReference>
<dbReference type="OMA" id="WRFLYVE"/>
<reference evidence="11" key="1">
    <citation type="submission" date="2012-12" db="EMBL/GenBank/DDBJ databases">
        <authorList>
            <person name="Hellsten U."/>
            <person name="Grimwood J."/>
            <person name="Chapman J.A."/>
            <person name="Shapiro H."/>
            <person name="Aerts A."/>
            <person name="Otillar R.P."/>
            <person name="Terry A.Y."/>
            <person name="Boore J.L."/>
            <person name="Simakov O."/>
            <person name="Marletaz F."/>
            <person name="Cho S.-J."/>
            <person name="Edsinger-Gonzales E."/>
            <person name="Havlak P."/>
            <person name="Kuo D.-H."/>
            <person name="Larsson T."/>
            <person name="Lv J."/>
            <person name="Arendt D."/>
            <person name="Savage R."/>
            <person name="Osoegawa K."/>
            <person name="de Jong P."/>
            <person name="Lindberg D.R."/>
            <person name="Seaver E.C."/>
            <person name="Weisblat D.A."/>
            <person name="Putnam N.H."/>
            <person name="Grigoriev I.V."/>
            <person name="Rokhsar D.S."/>
        </authorList>
    </citation>
    <scope>NUCLEOTIDE SEQUENCE</scope>
</reference>
<organism evidence="10 11">
    <name type="scientific">Helobdella robusta</name>
    <name type="common">Californian leech</name>
    <dbReference type="NCBI Taxonomy" id="6412"/>
    <lineage>
        <taxon>Eukaryota</taxon>
        <taxon>Metazoa</taxon>
        <taxon>Spiralia</taxon>
        <taxon>Lophotrochozoa</taxon>
        <taxon>Annelida</taxon>
        <taxon>Clitellata</taxon>
        <taxon>Hirudinea</taxon>
        <taxon>Rhynchobdellida</taxon>
        <taxon>Glossiphoniidae</taxon>
        <taxon>Helobdella</taxon>
    </lineage>
</organism>
<dbReference type="PANTHER" id="PTHR13032">
    <property type="entry name" value="MITOCHONDRIAL IMPORT INNER MEMBRANE TRANSLOCASE SUBUNIT TIM21"/>
    <property type="match status" value="1"/>
</dbReference>
<protein>
    <recommendedName>
        <fullName evidence="8">Mitochondrial import inner membrane translocase subunit Tim21</fullName>
    </recommendedName>
</protein>
<keyword evidence="7 8" id="KW-0472">Membrane</keyword>
<comment type="subcellular location">
    <subcellularLocation>
        <location evidence="8">Mitochondrion inner membrane</location>
        <topology evidence="8">Single-pass membrane protein</topology>
    </subcellularLocation>
    <subcellularLocation>
        <location evidence="1">Mitochondrion membrane</location>
        <topology evidence="1">Single-pass membrane protein</topology>
    </subcellularLocation>
</comment>
<evidence type="ECO:0000256" key="7">
    <source>
        <dbReference type="ARBA" id="ARBA00023136"/>
    </source>
</evidence>
<dbReference type="RefSeq" id="XP_009031406.1">
    <property type="nucleotide sequence ID" value="XM_009033158.1"/>
</dbReference>
<dbReference type="Proteomes" id="UP000015101">
    <property type="component" value="Unassembled WGS sequence"/>
</dbReference>
<dbReference type="eggNOG" id="KOG4836">
    <property type="taxonomic scope" value="Eukaryota"/>
</dbReference>
<evidence type="ECO:0000256" key="2">
    <source>
        <dbReference type="ARBA" id="ARBA00010867"/>
    </source>
</evidence>
<dbReference type="InterPro" id="IPR038552">
    <property type="entry name" value="Tim21_IMS_sf"/>
</dbReference>
<dbReference type="EMBL" id="AMQM01002266">
    <property type="status" value="NOT_ANNOTATED_CDS"/>
    <property type="molecule type" value="Genomic_DNA"/>
</dbReference>
<dbReference type="AlphaFoldDB" id="T1FRF6"/>
<dbReference type="FunCoup" id="T1FRF6">
    <property type="interactions" value="1010"/>
</dbReference>
<keyword evidence="3 8" id="KW-0812">Transmembrane</keyword>
<keyword evidence="8" id="KW-0999">Mitochondrion inner membrane</keyword>
<dbReference type="EnsemblMetazoa" id="HelroT189871">
    <property type="protein sequence ID" value="HelroP189871"/>
    <property type="gene ID" value="HelroG189871"/>
</dbReference>
<evidence type="ECO:0000256" key="5">
    <source>
        <dbReference type="ARBA" id="ARBA00022989"/>
    </source>
</evidence>
<evidence type="ECO:0000256" key="4">
    <source>
        <dbReference type="ARBA" id="ARBA00022946"/>
    </source>
</evidence>
<dbReference type="GO" id="GO:0005744">
    <property type="term" value="C:TIM23 mitochondrial import inner membrane translocase complex"/>
    <property type="evidence" value="ECO:0000318"/>
    <property type="project" value="GO_Central"/>
</dbReference>
<keyword evidence="8" id="KW-0811">Translocation</keyword>
<dbReference type="HOGENOM" id="CLU_099476_1_0_1"/>
<keyword evidence="6 8" id="KW-0496">Mitochondrion</keyword>